<proteinExistence type="predicted"/>
<feature type="signal peptide" evidence="2">
    <location>
        <begin position="1"/>
        <end position="19"/>
    </location>
</feature>
<evidence type="ECO:0000313" key="3">
    <source>
        <dbReference type="EMBL" id="KAK2957572.1"/>
    </source>
</evidence>
<evidence type="ECO:0000313" key="4">
    <source>
        <dbReference type="Proteomes" id="UP001281761"/>
    </source>
</evidence>
<dbReference type="InterPro" id="IPR011050">
    <property type="entry name" value="Pectin_lyase_fold/virulence"/>
</dbReference>
<organism evidence="3 4">
    <name type="scientific">Blattamonas nauphoetae</name>
    <dbReference type="NCBI Taxonomy" id="2049346"/>
    <lineage>
        <taxon>Eukaryota</taxon>
        <taxon>Metamonada</taxon>
        <taxon>Preaxostyla</taxon>
        <taxon>Oxymonadida</taxon>
        <taxon>Blattamonas</taxon>
    </lineage>
</organism>
<feature type="chain" id="PRO_5047481612" description="Right handed beta helix domain-containing protein" evidence="2">
    <location>
        <begin position="20"/>
        <end position="1033"/>
    </location>
</feature>
<sequence>MSTIFIHVLFTLFIHPLLSHIPPASLPLSHILTDKTPFFSSNSEGPSLIRLPSGQFHACEHMIQSTILNVEGSWSTLVHSSEIEPPRNSGNKSEMKAKHTTDERSSILVVVNSTVSLLSLNLDVRNGDAIVCRIRSSTLAMSRCTILSGSMCSPLAVGTKSGDSRTSILLSSCSHKSSLQNAVFPLVALESAPTPHFRDFMSNFEDGAAQGAVSGVCVTCSSFSLIDASVALGTGPLFDFGRICEHPNGGNTKLIETSLVHSRLLNASSSPSPDLSRLDPTDQRQSLIGVEVRGCENHLYGTACKDMNTGGSMSCLNSSFSRCSTALEPSSTLPAIALQHRTGAEQKLSFNALTDATTILIARCTFHSMASTSHGGSLCFNSVSASVSISECSFVDCHADVFLSDGGAVFCSTSADSASISLMSSFFSNCSAHRNGGTVQIDPKSTCTVSTNVFLAAEQKSSYGGSLGFLAPGSDLRISHNLFQNGTSYKGGCLLINLADSQTPAHIAFCVFKFGRGPGSGCYINKGTNPVTITHCEFVKGSGSHGGGIYLNTCSGQVNVMDSLFDECNALGGGIFAEKTLSFLFQRLKFRECTGVTGKDVYLCDVTRDRVVALNMITECVSTSGTNNLYFLANIKFDNDLIPPTSSIVVPANSIELLMFVDKNDVGGNLTVDMNKKVEGKMLVVLESDDYYEKPNEDSPPATSRLFVFDFPTPSYESTLPFCFNEWNLLQYDSHYSVFASLAGVSLTDYSTIVTTPNPPRIVEVLTELSESDPKNMAFQLKGRNLKSGNFTVKLKNLPDLSIRVKFTGQQTSSESRNMYSSTVGVLLFGSGSKLTFDTEYEIESVVKDSDSSLLILDPPRLFFTTPNPPRLTALGEPIISHNLDQSTLTISLSGCEIPPEQYSMNVSLVGGGSSVNITLNASFSSEESGTATAIVFDADNGDVDLLFGSEYSIESLWNENGSIWIPSSLTIVVPSSPGIVESVDSVSLNDAKTIVTLTLCGTDFHSGPTRVVLLEGSNEVGDSTVGKAKLQR</sequence>
<accession>A0ABQ9Y1G2</accession>
<keyword evidence="2" id="KW-0732">Signal</keyword>
<dbReference type="SUPFAM" id="SSF51126">
    <property type="entry name" value="Pectin lyase-like"/>
    <property type="match status" value="1"/>
</dbReference>
<feature type="region of interest" description="Disordered" evidence="1">
    <location>
        <begin position="80"/>
        <end position="100"/>
    </location>
</feature>
<evidence type="ECO:0008006" key="5">
    <source>
        <dbReference type="Google" id="ProtNLM"/>
    </source>
</evidence>
<comment type="caution">
    <text evidence="3">The sequence shown here is derived from an EMBL/GenBank/DDBJ whole genome shotgun (WGS) entry which is preliminary data.</text>
</comment>
<gene>
    <name evidence="3" type="ORF">BLNAU_7471</name>
</gene>
<keyword evidence="4" id="KW-1185">Reference proteome</keyword>
<name>A0ABQ9Y1G2_9EUKA</name>
<dbReference type="EMBL" id="JARBJD010000045">
    <property type="protein sequence ID" value="KAK2957572.1"/>
    <property type="molecule type" value="Genomic_DNA"/>
</dbReference>
<protein>
    <recommendedName>
        <fullName evidence="5">Right handed beta helix domain-containing protein</fullName>
    </recommendedName>
</protein>
<dbReference type="Proteomes" id="UP001281761">
    <property type="component" value="Unassembled WGS sequence"/>
</dbReference>
<evidence type="ECO:0000256" key="1">
    <source>
        <dbReference type="SAM" id="MobiDB-lite"/>
    </source>
</evidence>
<evidence type="ECO:0000256" key="2">
    <source>
        <dbReference type="SAM" id="SignalP"/>
    </source>
</evidence>
<reference evidence="3 4" key="1">
    <citation type="journal article" date="2022" name="bioRxiv">
        <title>Genomics of Preaxostyla Flagellates Illuminates Evolutionary Transitions and the Path Towards Mitochondrial Loss.</title>
        <authorList>
            <person name="Novak L.V.F."/>
            <person name="Treitli S.C."/>
            <person name="Pyrih J."/>
            <person name="Halakuc P."/>
            <person name="Pipaliya S.V."/>
            <person name="Vacek V."/>
            <person name="Brzon O."/>
            <person name="Soukal P."/>
            <person name="Eme L."/>
            <person name="Dacks J.B."/>
            <person name="Karnkowska A."/>
            <person name="Elias M."/>
            <person name="Hampl V."/>
        </authorList>
    </citation>
    <scope>NUCLEOTIDE SEQUENCE [LARGE SCALE GENOMIC DNA]</scope>
    <source>
        <strain evidence="3">NAU3</strain>
        <tissue evidence="3">Gut</tissue>
    </source>
</reference>